<keyword evidence="5" id="KW-0325">Glycoprotein</keyword>
<dbReference type="PANTHER" id="PTHR23301:SF106">
    <property type="entry name" value="CHITIN-BINDING TYPE-2 DOMAIN-CONTAINING PROTEIN-RELATED"/>
    <property type="match status" value="1"/>
</dbReference>
<name>A0A182W881_9DIPT</name>
<evidence type="ECO:0000256" key="5">
    <source>
        <dbReference type="ARBA" id="ARBA00023180"/>
    </source>
</evidence>
<dbReference type="SUPFAM" id="SSF57625">
    <property type="entry name" value="Invertebrate chitin-binding proteins"/>
    <property type="match status" value="3"/>
</dbReference>
<reference evidence="8" key="2">
    <citation type="submission" date="2020-05" db="UniProtKB">
        <authorList>
            <consortium name="EnsemblMetazoa"/>
        </authorList>
    </citation>
    <scope>IDENTIFICATION</scope>
    <source>
        <strain evidence="8">MINIMUS1</strain>
    </source>
</reference>
<evidence type="ECO:0000256" key="6">
    <source>
        <dbReference type="SAM" id="MobiDB-lite"/>
    </source>
</evidence>
<evidence type="ECO:0000256" key="1">
    <source>
        <dbReference type="ARBA" id="ARBA00022669"/>
    </source>
</evidence>
<dbReference type="Pfam" id="PF01607">
    <property type="entry name" value="CBM_14"/>
    <property type="match status" value="2"/>
</dbReference>
<dbReference type="AlphaFoldDB" id="A0A182W881"/>
<proteinExistence type="predicted"/>
<evidence type="ECO:0000259" key="7">
    <source>
        <dbReference type="PROSITE" id="PS50940"/>
    </source>
</evidence>
<feature type="region of interest" description="Disordered" evidence="6">
    <location>
        <begin position="540"/>
        <end position="569"/>
    </location>
</feature>
<reference evidence="9" key="1">
    <citation type="submission" date="2013-03" db="EMBL/GenBank/DDBJ databases">
        <title>The Genome Sequence of Anopheles minimus MINIMUS1.</title>
        <authorList>
            <consortium name="The Broad Institute Genomics Platform"/>
            <person name="Neafsey D.E."/>
            <person name="Walton C."/>
            <person name="Walker B."/>
            <person name="Young S.K."/>
            <person name="Zeng Q."/>
            <person name="Gargeya S."/>
            <person name="Fitzgerald M."/>
            <person name="Haas B."/>
            <person name="Abouelleil A."/>
            <person name="Allen A.W."/>
            <person name="Alvarado L."/>
            <person name="Arachchi H.M."/>
            <person name="Berlin A.M."/>
            <person name="Chapman S.B."/>
            <person name="Gainer-Dewar J."/>
            <person name="Goldberg J."/>
            <person name="Griggs A."/>
            <person name="Gujja S."/>
            <person name="Hansen M."/>
            <person name="Howarth C."/>
            <person name="Imamovic A."/>
            <person name="Ireland A."/>
            <person name="Larimer J."/>
            <person name="McCowan C."/>
            <person name="Murphy C."/>
            <person name="Pearson M."/>
            <person name="Poon T.W."/>
            <person name="Priest M."/>
            <person name="Roberts A."/>
            <person name="Saif S."/>
            <person name="Shea T."/>
            <person name="Sisk P."/>
            <person name="Sykes S."/>
            <person name="Wortman J."/>
            <person name="Nusbaum C."/>
            <person name="Birren B."/>
        </authorList>
    </citation>
    <scope>NUCLEOTIDE SEQUENCE [LARGE SCALE GENOMIC DNA]</scope>
    <source>
        <strain evidence="9">MINIMUS1</strain>
    </source>
</reference>
<keyword evidence="1" id="KW-0147">Chitin-binding</keyword>
<evidence type="ECO:0000256" key="4">
    <source>
        <dbReference type="ARBA" id="ARBA00023157"/>
    </source>
</evidence>
<dbReference type="EnsemblMetazoa" id="AMIN006555-RA">
    <property type="protein sequence ID" value="AMIN006555-PA"/>
    <property type="gene ID" value="AMIN006555"/>
</dbReference>
<keyword evidence="2" id="KW-0732">Signal</keyword>
<evidence type="ECO:0000256" key="2">
    <source>
        <dbReference type="ARBA" id="ARBA00022729"/>
    </source>
</evidence>
<evidence type="ECO:0000313" key="8">
    <source>
        <dbReference type="EnsemblMetazoa" id="AMIN006555-PA"/>
    </source>
</evidence>
<keyword evidence="9" id="KW-1185">Reference proteome</keyword>
<dbReference type="Gene3D" id="2.170.140.10">
    <property type="entry name" value="Chitin binding domain"/>
    <property type="match status" value="2"/>
</dbReference>
<feature type="compositionally biased region" description="Low complexity" evidence="6">
    <location>
        <begin position="540"/>
        <end position="560"/>
    </location>
</feature>
<protein>
    <recommendedName>
        <fullName evidence="7">Chitin-binding type-2 domain-containing protein</fullName>
    </recommendedName>
</protein>
<dbReference type="InterPro" id="IPR002557">
    <property type="entry name" value="Chitin-bd_dom"/>
</dbReference>
<dbReference type="GO" id="GO:0005576">
    <property type="term" value="C:extracellular region"/>
    <property type="evidence" value="ECO:0007669"/>
    <property type="project" value="InterPro"/>
</dbReference>
<dbReference type="STRING" id="112268.A0A182W881"/>
<dbReference type="InterPro" id="IPR036508">
    <property type="entry name" value="Chitin-bd_dom_sf"/>
</dbReference>
<organism evidence="8 9">
    <name type="scientific">Anopheles minimus</name>
    <dbReference type="NCBI Taxonomy" id="112268"/>
    <lineage>
        <taxon>Eukaryota</taxon>
        <taxon>Metazoa</taxon>
        <taxon>Ecdysozoa</taxon>
        <taxon>Arthropoda</taxon>
        <taxon>Hexapoda</taxon>
        <taxon>Insecta</taxon>
        <taxon>Pterygota</taxon>
        <taxon>Neoptera</taxon>
        <taxon>Endopterygota</taxon>
        <taxon>Diptera</taxon>
        <taxon>Nematocera</taxon>
        <taxon>Culicoidea</taxon>
        <taxon>Culicidae</taxon>
        <taxon>Anophelinae</taxon>
        <taxon>Anopheles</taxon>
    </lineage>
</organism>
<keyword evidence="3" id="KW-0677">Repeat</keyword>
<dbReference type="PANTHER" id="PTHR23301">
    <property type="entry name" value="CHITIN BINDING PERITROPHIN-A"/>
    <property type="match status" value="1"/>
</dbReference>
<accession>A0A182W881</accession>
<dbReference type="GO" id="GO:0008061">
    <property type="term" value="F:chitin binding"/>
    <property type="evidence" value="ECO:0007669"/>
    <property type="project" value="UniProtKB-KW"/>
</dbReference>
<feature type="domain" description="Chitin-binding type-2" evidence="7">
    <location>
        <begin position="78"/>
        <end position="137"/>
    </location>
</feature>
<sequence>TVSTSSLADTISRVGSDKCASGKRQDCADCRTVNICSYDQTVLTSYKCQDVEPEKPYCTGNGICSLESEPESACGVADDLCPLTQAGFYPDPANCTQYIYCDEKQVATHVSCLAANNAYNHSSSSCFLRKTLDDCYQVNCDLLLNRNKWFVYKPFPQLYFFCSNSGLPVMFECPRPSEVYDVKLQRCKFECRESGRFPYPEDNKKYYECVHVTPFKFVLAVKTHGQEIYPDYFEASMLDPLASSEENVLQGNEMPSSLWYDAPSSFRLSSPFIDKTLTGSCTNTTTIVCTGCRRVRVCIPGISDQSLLPENNCPPSTFCHTLGQGMGGACLTTVDPMFPECRYPAGLGENNEELGGSSFGILCTGMGVFPDPLDCRKFHYCTSVGRYARPFKCPSEYVYNSKKKSCSRNTQCRTVQCRPNGRSIFVSFPQDSKYYAYCNYKRTSNRSTLKNVIVYTCAEGSEFDALSNSCVFKCPREGFLAKPGDASKFYWCRKVRGNLFGYEQVCPGQGSIFSPKLGICLPPPAITTSDTPSTTMLMFSETSSPTSTTAEQTESTTISTNPTLAADTP</sequence>
<evidence type="ECO:0000313" key="9">
    <source>
        <dbReference type="Proteomes" id="UP000075920"/>
    </source>
</evidence>
<dbReference type="PROSITE" id="PS50940">
    <property type="entry name" value="CHIT_BIND_II"/>
    <property type="match status" value="2"/>
</dbReference>
<dbReference type="VEuPathDB" id="VectorBase:AMIN006555"/>
<dbReference type="SMART" id="SM00494">
    <property type="entry name" value="ChtBD2"/>
    <property type="match status" value="4"/>
</dbReference>
<feature type="domain" description="Chitin-binding type-2" evidence="7">
    <location>
        <begin position="360"/>
        <end position="414"/>
    </location>
</feature>
<keyword evidence="4" id="KW-1015">Disulfide bond</keyword>
<evidence type="ECO:0000256" key="3">
    <source>
        <dbReference type="ARBA" id="ARBA00022737"/>
    </source>
</evidence>
<dbReference type="InterPro" id="IPR051940">
    <property type="entry name" value="Chitin_bind-dev_reg"/>
</dbReference>
<dbReference type="Proteomes" id="UP000075920">
    <property type="component" value="Unassembled WGS sequence"/>
</dbReference>